<dbReference type="EMBL" id="JANJQO010001499">
    <property type="protein sequence ID" value="KAJ2970638.1"/>
    <property type="molecule type" value="Genomic_DNA"/>
</dbReference>
<name>A0ACC1MWR6_9HYPO</name>
<sequence length="125" mass="14623">MVMQMDWMQARWEREASMRSDAANKAQLRELEHIRTKIFHSRKPLLLTDSAEHPPTGESSSRKPTLKTFLVIARFIARMRLSARSWAEQEAVRRKLVAVMEEKRKEKRSKGFRVVRVEDITSSVA</sequence>
<keyword evidence="2" id="KW-1185">Reference proteome</keyword>
<proteinExistence type="predicted"/>
<gene>
    <name evidence="1" type="ORF">NQ176_g8094</name>
</gene>
<protein>
    <submittedName>
        <fullName evidence="1">Uncharacterized protein</fullName>
    </submittedName>
</protein>
<accession>A0ACC1MWR6</accession>
<evidence type="ECO:0000313" key="1">
    <source>
        <dbReference type="EMBL" id="KAJ2970638.1"/>
    </source>
</evidence>
<dbReference type="Proteomes" id="UP001143910">
    <property type="component" value="Unassembled WGS sequence"/>
</dbReference>
<reference evidence="1" key="1">
    <citation type="submission" date="2022-08" db="EMBL/GenBank/DDBJ databases">
        <title>Genome Sequence of Lecanicillium fungicola.</title>
        <authorList>
            <person name="Buettner E."/>
        </authorList>
    </citation>
    <scope>NUCLEOTIDE SEQUENCE</scope>
    <source>
        <strain evidence="1">Babe33</strain>
    </source>
</reference>
<evidence type="ECO:0000313" key="2">
    <source>
        <dbReference type="Proteomes" id="UP001143910"/>
    </source>
</evidence>
<organism evidence="1 2">
    <name type="scientific">Zarea fungicola</name>
    <dbReference type="NCBI Taxonomy" id="93591"/>
    <lineage>
        <taxon>Eukaryota</taxon>
        <taxon>Fungi</taxon>
        <taxon>Dikarya</taxon>
        <taxon>Ascomycota</taxon>
        <taxon>Pezizomycotina</taxon>
        <taxon>Sordariomycetes</taxon>
        <taxon>Hypocreomycetidae</taxon>
        <taxon>Hypocreales</taxon>
        <taxon>Cordycipitaceae</taxon>
        <taxon>Zarea</taxon>
    </lineage>
</organism>
<comment type="caution">
    <text evidence="1">The sequence shown here is derived from an EMBL/GenBank/DDBJ whole genome shotgun (WGS) entry which is preliminary data.</text>
</comment>